<keyword evidence="1 3" id="KW-0597">Phosphoprotein</keyword>
<evidence type="ECO:0000256" key="2">
    <source>
        <dbReference type="ARBA" id="ARBA00023125"/>
    </source>
</evidence>
<protein>
    <submittedName>
        <fullName evidence="6">Two component transcriptional regulator, LuxR family</fullName>
    </submittedName>
</protein>
<name>D2R948_PIRSD</name>
<dbReference type="PROSITE" id="PS00622">
    <property type="entry name" value="HTH_LUXR_1"/>
    <property type="match status" value="1"/>
</dbReference>
<dbReference type="Pfam" id="PF00072">
    <property type="entry name" value="Response_reg"/>
    <property type="match status" value="1"/>
</dbReference>
<dbReference type="PROSITE" id="PS50043">
    <property type="entry name" value="HTH_LUXR_2"/>
    <property type="match status" value="1"/>
</dbReference>
<dbReference type="InterPro" id="IPR016032">
    <property type="entry name" value="Sig_transdc_resp-reg_C-effctor"/>
</dbReference>
<dbReference type="PRINTS" id="PR00038">
    <property type="entry name" value="HTHLUXR"/>
</dbReference>
<dbReference type="InterPro" id="IPR011006">
    <property type="entry name" value="CheY-like_superfamily"/>
</dbReference>
<dbReference type="GO" id="GO:0003677">
    <property type="term" value="F:DNA binding"/>
    <property type="evidence" value="ECO:0007669"/>
    <property type="project" value="UniProtKB-KW"/>
</dbReference>
<dbReference type="SMART" id="SM00421">
    <property type="entry name" value="HTH_LUXR"/>
    <property type="match status" value="1"/>
</dbReference>
<feature type="domain" description="HTH luxR-type" evidence="4">
    <location>
        <begin position="154"/>
        <end position="223"/>
    </location>
</feature>
<dbReference type="OrthoDB" id="9796655at2"/>
<organism evidence="6 7">
    <name type="scientific">Pirellula staleyi (strain ATCC 27377 / DSM 6068 / ICPB 4128)</name>
    <name type="common">Pirella staleyi</name>
    <dbReference type="NCBI Taxonomy" id="530564"/>
    <lineage>
        <taxon>Bacteria</taxon>
        <taxon>Pseudomonadati</taxon>
        <taxon>Planctomycetota</taxon>
        <taxon>Planctomycetia</taxon>
        <taxon>Pirellulales</taxon>
        <taxon>Pirellulaceae</taxon>
        <taxon>Pirellula</taxon>
    </lineage>
</organism>
<dbReference type="InterPro" id="IPR039420">
    <property type="entry name" value="WalR-like"/>
</dbReference>
<feature type="modified residue" description="4-aspartylphosphate" evidence="3">
    <location>
        <position position="62"/>
    </location>
</feature>
<dbReference type="InterPro" id="IPR058245">
    <property type="entry name" value="NreC/VraR/RcsB-like_REC"/>
</dbReference>
<dbReference type="PROSITE" id="PS50110">
    <property type="entry name" value="RESPONSE_REGULATORY"/>
    <property type="match status" value="1"/>
</dbReference>
<evidence type="ECO:0000313" key="6">
    <source>
        <dbReference type="EMBL" id="ADB15875.1"/>
    </source>
</evidence>
<dbReference type="CDD" id="cd06170">
    <property type="entry name" value="LuxR_C_like"/>
    <property type="match status" value="1"/>
</dbReference>
<evidence type="ECO:0000313" key="7">
    <source>
        <dbReference type="Proteomes" id="UP000001887"/>
    </source>
</evidence>
<dbReference type="Proteomes" id="UP000001887">
    <property type="component" value="Chromosome"/>
</dbReference>
<dbReference type="CDD" id="cd17535">
    <property type="entry name" value="REC_NarL-like"/>
    <property type="match status" value="1"/>
</dbReference>
<dbReference type="PANTHER" id="PTHR43214:SF43">
    <property type="entry name" value="TWO-COMPONENT RESPONSE REGULATOR"/>
    <property type="match status" value="1"/>
</dbReference>
<dbReference type="EMBL" id="CP001848">
    <property type="protein sequence ID" value="ADB15875.1"/>
    <property type="molecule type" value="Genomic_DNA"/>
</dbReference>
<dbReference type="SUPFAM" id="SSF46894">
    <property type="entry name" value="C-terminal effector domain of the bipartite response regulators"/>
    <property type="match status" value="1"/>
</dbReference>
<gene>
    <name evidence="6" type="ordered locus">Psta_1197</name>
</gene>
<dbReference type="eggNOG" id="COG2197">
    <property type="taxonomic scope" value="Bacteria"/>
</dbReference>
<dbReference type="PANTHER" id="PTHR43214">
    <property type="entry name" value="TWO-COMPONENT RESPONSE REGULATOR"/>
    <property type="match status" value="1"/>
</dbReference>
<accession>D2R948</accession>
<evidence type="ECO:0000256" key="1">
    <source>
        <dbReference type="ARBA" id="ARBA00022553"/>
    </source>
</evidence>
<dbReference type="KEGG" id="psl:Psta_1197"/>
<dbReference type="AlphaFoldDB" id="D2R948"/>
<evidence type="ECO:0000259" key="5">
    <source>
        <dbReference type="PROSITE" id="PS50110"/>
    </source>
</evidence>
<dbReference type="SMART" id="SM00448">
    <property type="entry name" value="REC"/>
    <property type="match status" value="1"/>
</dbReference>
<dbReference type="HOGENOM" id="CLU_000445_90_1_0"/>
<dbReference type="InterPro" id="IPR000792">
    <property type="entry name" value="Tscrpt_reg_LuxR_C"/>
</dbReference>
<dbReference type="STRING" id="530564.Psta_1197"/>
<evidence type="ECO:0000259" key="4">
    <source>
        <dbReference type="PROSITE" id="PS50043"/>
    </source>
</evidence>
<dbReference type="GO" id="GO:0006355">
    <property type="term" value="P:regulation of DNA-templated transcription"/>
    <property type="evidence" value="ECO:0007669"/>
    <property type="project" value="InterPro"/>
</dbReference>
<dbReference type="Pfam" id="PF00196">
    <property type="entry name" value="GerE"/>
    <property type="match status" value="1"/>
</dbReference>
<evidence type="ECO:0000256" key="3">
    <source>
        <dbReference type="PROSITE-ProRule" id="PRU00169"/>
    </source>
</evidence>
<dbReference type="SUPFAM" id="SSF52172">
    <property type="entry name" value="CheY-like"/>
    <property type="match status" value="1"/>
</dbReference>
<feature type="domain" description="Response regulatory" evidence="5">
    <location>
        <begin position="11"/>
        <end position="127"/>
    </location>
</feature>
<keyword evidence="7" id="KW-1185">Reference proteome</keyword>
<dbReference type="InterPro" id="IPR001789">
    <property type="entry name" value="Sig_transdc_resp-reg_receiver"/>
</dbReference>
<dbReference type="Gene3D" id="3.40.50.2300">
    <property type="match status" value="1"/>
</dbReference>
<keyword evidence="2" id="KW-0238">DNA-binding</keyword>
<sequence>MNRNQVKKRARVLIVDDHPAVREALALRIGRQTDLEVCGEAADLGEALRLVAETQPDVAVIDISLKTGCGIDLIKRIKDRQDTVRMLVWSTHSESLYAERALLAGALGYITKDQATDTIVEGIRRVLEGKVYLSDAMVETMLRRTVGGEQKHLTRSPLDTLANRELEVFRLIGQGEKTTGIAKRLHLSVKTVETYRDRIRQKLDLTSGTELAHYATTWILENG</sequence>
<reference evidence="6 7" key="1">
    <citation type="journal article" date="2009" name="Stand. Genomic Sci.">
        <title>Complete genome sequence of Pirellula staleyi type strain (ATCC 27377).</title>
        <authorList>
            <person name="Clum A."/>
            <person name="Tindall B.J."/>
            <person name="Sikorski J."/>
            <person name="Ivanova N."/>
            <person name="Mavrommatis K."/>
            <person name="Lucas S."/>
            <person name="Glavina del Rio T."/>
            <person name="Nolan M."/>
            <person name="Chen F."/>
            <person name="Tice H."/>
            <person name="Pitluck S."/>
            <person name="Cheng J.F."/>
            <person name="Chertkov O."/>
            <person name="Brettin T."/>
            <person name="Han C."/>
            <person name="Detter J.C."/>
            <person name="Kuske C."/>
            <person name="Bruce D."/>
            <person name="Goodwin L."/>
            <person name="Ovchinikova G."/>
            <person name="Pati A."/>
            <person name="Mikhailova N."/>
            <person name="Chen A."/>
            <person name="Palaniappan K."/>
            <person name="Land M."/>
            <person name="Hauser L."/>
            <person name="Chang Y.J."/>
            <person name="Jeffries C.D."/>
            <person name="Chain P."/>
            <person name="Rohde M."/>
            <person name="Goker M."/>
            <person name="Bristow J."/>
            <person name="Eisen J.A."/>
            <person name="Markowitz V."/>
            <person name="Hugenholtz P."/>
            <person name="Kyrpides N.C."/>
            <person name="Klenk H.P."/>
            <person name="Lapidus A."/>
        </authorList>
    </citation>
    <scope>NUCLEOTIDE SEQUENCE [LARGE SCALE GENOMIC DNA]</scope>
    <source>
        <strain evidence="7">ATCC 27377 / DSM 6068 / ICPB 4128</strain>
    </source>
</reference>
<dbReference type="GO" id="GO:0000160">
    <property type="term" value="P:phosphorelay signal transduction system"/>
    <property type="evidence" value="ECO:0007669"/>
    <property type="project" value="InterPro"/>
</dbReference>
<proteinExistence type="predicted"/>